<sequence length="252" mass="27463">MKIYKHHFLEQESDVTIISESKIAIREAKKSLVNNRIILEKYLKKNNKFLTSFLPIRITTEFEIINLMSEASVLCDVGPMAAVAGAFADIMLNRMKLDDDPEYLSAKIALVENGGEIAIDSEEDMKIALFAGYNELNLNIGFLIEKKTGPLGIGTSSATIGHAISLGQADAVTIFAKDATLADAAATRIANLVKGVDVEKSIKNALDAVEDIEGVYGALISRENKVGQVGKLPKFFKIEGNKNLVLKDKFEG</sequence>
<proteinExistence type="predicted"/>
<accession>X1CCH1</accession>
<feature type="non-terminal residue" evidence="1">
    <location>
        <position position="252"/>
    </location>
</feature>
<dbReference type="EMBL" id="BART01027197">
    <property type="protein sequence ID" value="GAG90907.1"/>
    <property type="molecule type" value="Genomic_DNA"/>
</dbReference>
<comment type="caution">
    <text evidence="1">The sequence shown here is derived from an EMBL/GenBank/DDBJ whole genome shotgun (WGS) entry which is preliminary data.</text>
</comment>
<name>X1CCH1_9ZZZZ</name>
<reference evidence="1" key="1">
    <citation type="journal article" date="2014" name="Front. Microbiol.">
        <title>High frequency of phylogenetically diverse reductive dehalogenase-homologous genes in deep subseafloor sedimentary metagenomes.</title>
        <authorList>
            <person name="Kawai M."/>
            <person name="Futagami T."/>
            <person name="Toyoda A."/>
            <person name="Takaki Y."/>
            <person name="Nishi S."/>
            <person name="Hori S."/>
            <person name="Arai W."/>
            <person name="Tsubouchi T."/>
            <person name="Morono Y."/>
            <person name="Uchiyama I."/>
            <person name="Ito T."/>
            <person name="Fujiyama A."/>
            <person name="Inagaki F."/>
            <person name="Takami H."/>
        </authorList>
    </citation>
    <scope>NUCLEOTIDE SEQUENCE</scope>
    <source>
        <strain evidence="1">Expedition CK06-06</strain>
    </source>
</reference>
<dbReference type="PIRSF" id="PIRSF006421">
    <property type="entry name" value="UCP006421"/>
    <property type="match status" value="1"/>
</dbReference>
<evidence type="ECO:0000313" key="1">
    <source>
        <dbReference type="EMBL" id="GAG90907.1"/>
    </source>
</evidence>
<dbReference type="AlphaFoldDB" id="X1CCH1"/>
<dbReference type="SUPFAM" id="SSF143631">
    <property type="entry name" value="ApbE-like"/>
    <property type="match status" value="1"/>
</dbReference>
<dbReference type="Gene3D" id="3.10.520.10">
    <property type="entry name" value="ApbE-like domains"/>
    <property type="match status" value="1"/>
</dbReference>
<dbReference type="InterPro" id="IPR007183">
    <property type="entry name" value="UPF0280"/>
</dbReference>
<dbReference type="InterPro" id="IPR003374">
    <property type="entry name" value="ApbE-like_sf"/>
</dbReference>
<protein>
    <submittedName>
        <fullName evidence="1">Uncharacterized protein</fullName>
    </submittedName>
</protein>
<organism evidence="1">
    <name type="scientific">marine sediment metagenome</name>
    <dbReference type="NCBI Taxonomy" id="412755"/>
    <lineage>
        <taxon>unclassified sequences</taxon>
        <taxon>metagenomes</taxon>
        <taxon>ecological metagenomes</taxon>
    </lineage>
</organism>
<gene>
    <name evidence="1" type="ORF">S01H4_48275</name>
</gene>